<dbReference type="NCBIfam" id="TIGR00026">
    <property type="entry name" value="hi_GC_TIGR00026"/>
    <property type="match status" value="1"/>
</dbReference>
<proteinExistence type="inferred from homology"/>
<comment type="similarity">
    <text evidence="1">Belongs to the F420H(2)-dependent quinone reductase family.</text>
</comment>
<gene>
    <name evidence="4" type="ORF">E3T61_15105</name>
</gene>
<dbReference type="PANTHER" id="PTHR39428:SF1">
    <property type="entry name" value="F420H(2)-DEPENDENT QUINONE REDUCTASE RV1261C"/>
    <property type="match status" value="1"/>
</dbReference>
<organism evidence="4 5">
    <name type="scientific">Cryobacterium lactosi</name>
    <dbReference type="NCBI Taxonomy" id="1259202"/>
    <lineage>
        <taxon>Bacteria</taxon>
        <taxon>Bacillati</taxon>
        <taxon>Actinomycetota</taxon>
        <taxon>Actinomycetes</taxon>
        <taxon>Micrococcales</taxon>
        <taxon>Microbacteriaceae</taxon>
        <taxon>Cryobacterium</taxon>
    </lineage>
</organism>
<protein>
    <submittedName>
        <fullName evidence="4">Nitroreductase family deazaflavin-dependent oxidoreductase</fullName>
    </submittedName>
</protein>
<dbReference type="AlphaFoldDB" id="A0A4R9BMZ4"/>
<evidence type="ECO:0000256" key="3">
    <source>
        <dbReference type="SAM" id="MobiDB-lite"/>
    </source>
</evidence>
<dbReference type="EMBL" id="SOHM01000031">
    <property type="protein sequence ID" value="TFD87164.1"/>
    <property type="molecule type" value="Genomic_DNA"/>
</dbReference>
<evidence type="ECO:0000256" key="2">
    <source>
        <dbReference type="ARBA" id="ARBA00049106"/>
    </source>
</evidence>
<name>A0A4R9BMZ4_9MICO</name>
<evidence type="ECO:0000313" key="4">
    <source>
        <dbReference type="EMBL" id="TFD87164.1"/>
    </source>
</evidence>
<comment type="catalytic activity">
    <reaction evidence="2">
        <text>oxidized coenzyme F420-(gamma-L-Glu)(n) + a quinol + H(+) = reduced coenzyme F420-(gamma-L-Glu)(n) + a quinone</text>
        <dbReference type="Rhea" id="RHEA:39663"/>
        <dbReference type="Rhea" id="RHEA-COMP:12939"/>
        <dbReference type="Rhea" id="RHEA-COMP:14378"/>
        <dbReference type="ChEBI" id="CHEBI:15378"/>
        <dbReference type="ChEBI" id="CHEBI:24646"/>
        <dbReference type="ChEBI" id="CHEBI:132124"/>
        <dbReference type="ChEBI" id="CHEBI:133980"/>
        <dbReference type="ChEBI" id="CHEBI:139511"/>
    </reaction>
</comment>
<dbReference type="InterPro" id="IPR012349">
    <property type="entry name" value="Split_barrel_FMN-bd"/>
</dbReference>
<dbReference type="Proteomes" id="UP000298468">
    <property type="component" value="Unassembled WGS sequence"/>
</dbReference>
<accession>A0A4R9BMZ4</accession>
<evidence type="ECO:0000256" key="1">
    <source>
        <dbReference type="ARBA" id="ARBA00008710"/>
    </source>
</evidence>
<dbReference type="OrthoDB" id="8225825at2"/>
<sequence length="187" mass="20697">MSIVLSLVRSAVAPLTRTRLFRATAPVLLPPLERALDRVSRGRVQLSALLVPSLVLRTTGARSGLARESRLMYTPDGQGRAIVAGTSFARARHPAWTYNLMAHPDADIVVRGRRLSVRASMIGPACRDTAWERIERQWPGYRAYERDSGRIVRMFLLRPVVEGGGTLNAQSRAGQRVTEDHREGATT</sequence>
<comment type="caution">
    <text evidence="4">The sequence shown here is derived from an EMBL/GenBank/DDBJ whole genome shotgun (WGS) entry which is preliminary data.</text>
</comment>
<keyword evidence="5" id="KW-1185">Reference proteome</keyword>
<dbReference type="RefSeq" id="WP_134641647.1">
    <property type="nucleotide sequence ID" value="NZ_SOHM01000031.1"/>
</dbReference>
<dbReference type="Pfam" id="PF04075">
    <property type="entry name" value="F420H2_quin_red"/>
    <property type="match status" value="1"/>
</dbReference>
<evidence type="ECO:0000313" key="5">
    <source>
        <dbReference type="Proteomes" id="UP000298468"/>
    </source>
</evidence>
<reference evidence="4 5" key="1">
    <citation type="submission" date="2019-03" db="EMBL/GenBank/DDBJ databases">
        <title>Genomics of glacier-inhabiting Cryobacterium strains.</title>
        <authorList>
            <person name="Liu Q."/>
            <person name="Xin Y.-H."/>
        </authorList>
    </citation>
    <scope>NUCLEOTIDE SEQUENCE [LARGE SCALE GENOMIC DNA]</scope>
    <source>
        <strain evidence="4 5">Sr59</strain>
    </source>
</reference>
<dbReference type="InterPro" id="IPR004378">
    <property type="entry name" value="F420H2_quin_Rdtase"/>
</dbReference>
<dbReference type="GO" id="GO:0016491">
    <property type="term" value="F:oxidoreductase activity"/>
    <property type="evidence" value="ECO:0007669"/>
    <property type="project" value="InterPro"/>
</dbReference>
<dbReference type="Gene3D" id="2.30.110.10">
    <property type="entry name" value="Electron Transport, Fmn-binding Protein, Chain A"/>
    <property type="match status" value="1"/>
</dbReference>
<feature type="region of interest" description="Disordered" evidence="3">
    <location>
        <begin position="167"/>
        <end position="187"/>
    </location>
</feature>
<dbReference type="PANTHER" id="PTHR39428">
    <property type="entry name" value="F420H(2)-DEPENDENT QUINONE REDUCTASE RV1261C"/>
    <property type="match status" value="1"/>
</dbReference>
<feature type="compositionally biased region" description="Basic and acidic residues" evidence="3">
    <location>
        <begin position="177"/>
        <end position="187"/>
    </location>
</feature>